<dbReference type="Proteomes" id="UP000247480">
    <property type="component" value="Unassembled WGS sequence"/>
</dbReference>
<organism evidence="2 3">
    <name type="scientific">Pseudomonas syringae pv. actinidiae</name>
    <dbReference type="NCBI Taxonomy" id="103796"/>
    <lineage>
        <taxon>Bacteria</taxon>
        <taxon>Pseudomonadati</taxon>
        <taxon>Pseudomonadota</taxon>
        <taxon>Gammaproteobacteria</taxon>
        <taxon>Pseudomonadales</taxon>
        <taxon>Pseudomonadaceae</taxon>
        <taxon>Pseudomonas</taxon>
        <taxon>Pseudomonas syringae</taxon>
    </lineage>
</organism>
<reference evidence="2 3" key="1">
    <citation type="submission" date="2018-04" db="EMBL/GenBank/DDBJ databases">
        <title>Draft genome sequence of Pseudomonas syringae pv. actinidiae biovar 1 strains isolated from kiwifruit in Kagawa prefecture.</title>
        <authorList>
            <person name="Tabuchi M."/>
            <person name="Saito M."/>
            <person name="Fujiwara S."/>
            <person name="Sasa N."/>
            <person name="Akimitsu K."/>
            <person name="Gomi K."/>
            <person name="Konishi-Sugita S."/>
            <person name="Hamano K."/>
            <person name="Kataoka I."/>
        </authorList>
    </citation>
    <scope>NUCLEOTIDE SEQUENCE [LARGE SCALE GENOMIC DNA]</scope>
    <source>
        <strain evidence="2 3">MAFF212206</strain>
    </source>
</reference>
<name>A0A2V0QEF6_PSESF</name>
<protein>
    <submittedName>
        <fullName evidence="2">Uncharacterized protein</fullName>
    </submittedName>
</protein>
<evidence type="ECO:0000313" key="3">
    <source>
        <dbReference type="Proteomes" id="UP000247480"/>
    </source>
</evidence>
<feature type="region of interest" description="Disordered" evidence="1">
    <location>
        <begin position="584"/>
        <end position="605"/>
    </location>
</feature>
<evidence type="ECO:0000256" key="1">
    <source>
        <dbReference type="SAM" id="MobiDB-lite"/>
    </source>
</evidence>
<evidence type="ECO:0000313" key="2">
    <source>
        <dbReference type="EMBL" id="GBH11553.1"/>
    </source>
</evidence>
<dbReference type="AntiFam" id="ANF00088">
    <property type="entry name" value="Shadow ORF (opposite Fdh)"/>
</dbReference>
<comment type="caution">
    <text evidence="2">The sequence shown here is derived from an EMBL/GenBank/DDBJ whole genome shotgun (WGS) entry which is preliminary data.</text>
</comment>
<dbReference type="EMBL" id="BGJZ01000244">
    <property type="protein sequence ID" value="GBH11553.1"/>
    <property type="molecule type" value="Genomic_DNA"/>
</dbReference>
<proteinExistence type="predicted"/>
<sequence length="605" mass="67037">MLSEALGEWGEKLMCRGGTSKEKARLPQGSRACSLLSRERVHSQLVTVQIASVGSKSIRRPSTVAYSAFILGAQGQSGFVECFDCSTVWRFETNGHTVTNRCWLAICWLQNEERWFVLTPDRAVVVEVSNALQTDSAQDFIVERASFFEVLSADGDVSENRHLNLQFLDGLSNLVVFRNRQANELSGLNSEVDDSADTFACMHQIEGIVDLIQPHGMGDEFRQRNLSGLGFFNIGRQFCAAFHATECTASPYATSDQLKRPGADLFACCSNTDDDRFTPAFVAALKGRAHQIHVTNALEGVINTAVREFNYDVLDRTVVFLRVDEICSPKLTSDIEFRGVDVDGDDATSIGHLRANDGRQTNTAEAEDRYRSAGLNLSGIQHRTYAGGDATAKQADLFKRRTFWNLGQRDLRNNGVLGKRRSSHVVKNRFAFVAKARSAVRHQAFPLGRTNRLAKVGFSRETKFALAAFSGVQRDDVITYGQACYTLAYGLYDSTALVAKDHRKNTFGVGPRKRVGIGVAHATGDHLDQHFACLRRRYIDFNNLQGLLGAKSHRRARLDHEGFLPVVNTQPTIRKNGALLAAMSHQNRPMHPSKRPSRPTGGSHP</sequence>
<dbReference type="AlphaFoldDB" id="A0A2V0QEF6"/>
<accession>A0A2V0QEF6</accession>
<gene>
    <name evidence="2" type="ORF">KPSA1_04994</name>
</gene>